<dbReference type="SUPFAM" id="SSF117281">
    <property type="entry name" value="Kelch motif"/>
    <property type="match status" value="1"/>
</dbReference>
<dbReference type="Gene3D" id="2.120.10.80">
    <property type="entry name" value="Kelch-type beta propeller"/>
    <property type="match status" value="2"/>
</dbReference>
<name>A0A0X3Q3Q6_SCHSO</name>
<gene>
    <name evidence="3" type="primary">NS1BA</name>
    <name evidence="3" type="ORF">TR167581</name>
</gene>
<keyword evidence="2" id="KW-0677">Repeat</keyword>
<evidence type="ECO:0000256" key="2">
    <source>
        <dbReference type="ARBA" id="ARBA00022737"/>
    </source>
</evidence>
<keyword evidence="1" id="KW-0880">Kelch repeat</keyword>
<dbReference type="PANTHER" id="PTHR45632">
    <property type="entry name" value="LD33804P"/>
    <property type="match status" value="1"/>
</dbReference>
<reference evidence="3" key="1">
    <citation type="submission" date="2016-01" db="EMBL/GenBank/DDBJ databases">
        <title>Reference transcriptome for the parasite Schistocephalus solidus: insights into the molecular evolution of parasitism.</title>
        <authorList>
            <person name="Hebert F.O."/>
            <person name="Grambauer S."/>
            <person name="Barber I."/>
            <person name="Landry C.R."/>
            <person name="Aubin-Horth N."/>
        </authorList>
    </citation>
    <scope>NUCLEOTIDE SEQUENCE</scope>
</reference>
<dbReference type="AlphaFoldDB" id="A0A0X3Q3Q6"/>
<evidence type="ECO:0000313" key="3">
    <source>
        <dbReference type="EMBL" id="JAP58594.1"/>
    </source>
</evidence>
<organism evidence="3">
    <name type="scientific">Schistocephalus solidus</name>
    <name type="common">Tapeworm</name>
    <dbReference type="NCBI Taxonomy" id="70667"/>
    <lineage>
        <taxon>Eukaryota</taxon>
        <taxon>Metazoa</taxon>
        <taxon>Spiralia</taxon>
        <taxon>Lophotrochozoa</taxon>
        <taxon>Platyhelminthes</taxon>
        <taxon>Cestoda</taxon>
        <taxon>Eucestoda</taxon>
        <taxon>Diphyllobothriidea</taxon>
        <taxon>Diphyllobothriidae</taxon>
        <taxon>Schistocephalus</taxon>
    </lineage>
</organism>
<dbReference type="SMART" id="SM00612">
    <property type="entry name" value="Kelch"/>
    <property type="match status" value="4"/>
</dbReference>
<dbReference type="InterPro" id="IPR006652">
    <property type="entry name" value="Kelch_1"/>
</dbReference>
<proteinExistence type="predicted"/>
<dbReference type="PANTHER" id="PTHR45632:SF3">
    <property type="entry name" value="KELCH-LIKE PROTEIN 32"/>
    <property type="match status" value="1"/>
</dbReference>
<evidence type="ECO:0000256" key="1">
    <source>
        <dbReference type="ARBA" id="ARBA00022441"/>
    </source>
</evidence>
<dbReference type="InterPro" id="IPR015915">
    <property type="entry name" value="Kelch-typ_b-propeller"/>
</dbReference>
<accession>A0A0X3Q3Q6</accession>
<sequence>MRCISREANRLTETFFIFGWQIDDDYSLRWSVLRYDPHMQQTERVANMENRLWATYSGVGVDLMVVLHSLLFSNSCTHFMDLSSSSFMEESIFVIGGETEEERYTRSVVEFLMREGRWRERAPLAVERKCHAAAVVKAGGEKTLIGVFGGVGGVGASCEVYDVSQNRWHKLPDMREARSQPAAASLPNDGRIFVFGGQDESSDSELASVEFCQLGADWEAKVTSAHTVEFWQPAASMRTARRAPAATQFKGRIIVAGGLNAEGILNVVEMFTPPDARCKLGQWTELTGMNQPRSHFTLLTSTDLVFAIGTRGDNTVETLTPPEDSADCGNDLTSWSWSSKNPVENIDLITGAASIRM</sequence>
<dbReference type="Pfam" id="PF01344">
    <property type="entry name" value="Kelch_1"/>
    <property type="match status" value="2"/>
</dbReference>
<protein>
    <submittedName>
        <fullName evidence="3">Influenza virus NS1A-binding protein homolog A</fullName>
    </submittedName>
</protein>
<dbReference type="EMBL" id="GEEE01004631">
    <property type="protein sequence ID" value="JAP58594.1"/>
    <property type="molecule type" value="Transcribed_RNA"/>
</dbReference>